<keyword evidence="2 3" id="KW-0067">ATP-binding</keyword>
<keyword evidence="1 3" id="KW-0547">Nucleotide-binding</keyword>
<comment type="similarity">
    <text evidence="3">Belongs to the AAA ATPase family.</text>
</comment>
<dbReference type="Gene3D" id="3.40.50.300">
    <property type="entry name" value="P-loop containing nucleotide triphosphate hydrolases"/>
    <property type="match status" value="1"/>
</dbReference>
<dbReference type="SUPFAM" id="SSF48452">
    <property type="entry name" value="TPR-like"/>
    <property type="match status" value="1"/>
</dbReference>
<proteinExistence type="inferred from homology"/>
<dbReference type="InterPro" id="IPR041569">
    <property type="entry name" value="AAA_lid_3"/>
</dbReference>
<evidence type="ECO:0000256" key="3">
    <source>
        <dbReference type="RuleBase" id="RU003651"/>
    </source>
</evidence>
<dbReference type="Proteomes" id="UP001235064">
    <property type="component" value="Unassembled WGS sequence"/>
</dbReference>
<keyword evidence="6" id="KW-1185">Reference proteome</keyword>
<dbReference type="RefSeq" id="WP_286289633.1">
    <property type="nucleotide sequence ID" value="NZ_JASXSZ010000005.1"/>
</dbReference>
<organism evidence="5 6">
    <name type="scientific">Microbacterium candidum</name>
    <dbReference type="NCBI Taxonomy" id="3041922"/>
    <lineage>
        <taxon>Bacteria</taxon>
        <taxon>Bacillati</taxon>
        <taxon>Actinomycetota</taxon>
        <taxon>Actinomycetes</taxon>
        <taxon>Micrococcales</taxon>
        <taxon>Microbacteriaceae</taxon>
        <taxon>Microbacterium</taxon>
    </lineage>
</organism>
<evidence type="ECO:0000256" key="1">
    <source>
        <dbReference type="ARBA" id="ARBA00022741"/>
    </source>
</evidence>
<dbReference type="Gene3D" id="1.10.8.60">
    <property type="match status" value="1"/>
</dbReference>
<sequence length="405" mass="42710">MDPLIDSLRRAIEAAPDDVPLRVHLVRILLERGHVDEARAQAGAAIALAPADPAAHAAMTAALAAGAAEPADGAQDARSEAADSAGTAGFDWHAAEDDVKDVADPLTSADPSGIDVERPVVTLADVGGLEEVKERLDAAFLAPLRNPELQRLYGKRVRGGLLMYGPPGCGKTYIARALAGELGARFLSVGIADVLDPFAGVSEQNIRRAFALARQSSPCVLFLDEIDALGQKRSLARNSTTMRNVVNQLLVEMDGFDANDGVYVLAATNQPWDVDPALRRPGRFDRTVLVLPPDEAAREAIFRSALEGRPLEGGIDFAKLAKLTAGFSGADIAGACEHATENALLASVRSGVARPVGSEDLVVAIRATTPSTGPWLDSARNVVQFGVDDGTFVQLRAYLKSAKRS</sequence>
<dbReference type="Pfam" id="PF17862">
    <property type="entry name" value="AAA_lid_3"/>
    <property type="match status" value="1"/>
</dbReference>
<evidence type="ECO:0000313" key="5">
    <source>
        <dbReference type="EMBL" id="MDL9980665.1"/>
    </source>
</evidence>
<dbReference type="InterPro" id="IPR050168">
    <property type="entry name" value="AAA_ATPase_domain"/>
</dbReference>
<dbReference type="EMBL" id="JASXSZ010000005">
    <property type="protein sequence ID" value="MDL9980665.1"/>
    <property type="molecule type" value="Genomic_DNA"/>
</dbReference>
<evidence type="ECO:0000259" key="4">
    <source>
        <dbReference type="SMART" id="SM00382"/>
    </source>
</evidence>
<evidence type="ECO:0000313" key="6">
    <source>
        <dbReference type="Proteomes" id="UP001235064"/>
    </source>
</evidence>
<dbReference type="InterPro" id="IPR027417">
    <property type="entry name" value="P-loop_NTPase"/>
</dbReference>
<dbReference type="SMART" id="SM00382">
    <property type="entry name" value="AAA"/>
    <property type="match status" value="1"/>
</dbReference>
<dbReference type="InterPro" id="IPR003593">
    <property type="entry name" value="AAA+_ATPase"/>
</dbReference>
<dbReference type="PANTHER" id="PTHR23077:SF171">
    <property type="entry name" value="NUCLEAR VALOSIN-CONTAINING PROTEIN-LIKE"/>
    <property type="match status" value="1"/>
</dbReference>
<gene>
    <name evidence="5" type="ORF">QSV35_15090</name>
</gene>
<dbReference type="Pfam" id="PF14559">
    <property type="entry name" value="TPR_19"/>
    <property type="match status" value="1"/>
</dbReference>
<dbReference type="InterPro" id="IPR011990">
    <property type="entry name" value="TPR-like_helical_dom_sf"/>
</dbReference>
<dbReference type="GO" id="GO:0005524">
    <property type="term" value="F:ATP binding"/>
    <property type="evidence" value="ECO:0007669"/>
    <property type="project" value="UniProtKB-KW"/>
</dbReference>
<protein>
    <submittedName>
        <fullName evidence="5">ATP-binding protein</fullName>
    </submittedName>
</protein>
<name>A0ABT7N1T1_9MICO</name>
<dbReference type="InterPro" id="IPR003959">
    <property type="entry name" value="ATPase_AAA_core"/>
</dbReference>
<accession>A0ABT7N1T1</accession>
<dbReference type="PROSITE" id="PS00674">
    <property type="entry name" value="AAA"/>
    <property type="match status" value="1"/>
</dbReference>
<evidence type="ECO:0000256" key="2">
    <source>
        <dbReference type="ARBA" id="ARBA00022840"/>
    </source>
</evidence>
<reference evidence="5 6" key="1">
    <citation type="submission" date="2023-06" db="EMBL/GenBank/DDBJ databases">
        <title>Microbacterium sp. nov., isolated from a waste landfill.</title>
        <authorList>
            <person name="Wen W."/>
        </authorList>
    </citation>
    <scope>NUCLEOTIDE SEQUENCE [LARGE SCALE GENOMIC DNA]</scope>
    <source>
        <strain evidence="5 6">ASV49</strain>
    </source>
</reference>
<dbReference type="InterPro" id="IPR003960">
    <property type="entry name" value="ATPase_AAA_CS"/>
</dbReference>
<dbReference type="Pfam" id="PF00004">
    <property type="entry name" value="AAA"/>
    <property type="match status" value="1"/>
</dbReference>
<comment type="caution">
    <text evidence="5">The sequence shown here is derived from an EMBL/GenBank/DDBJ whole genome shotgun (WGS) entry which is preliminary data.</text>
</comment>
<dbReference type="Gene3D" id="1.25.40.10">
    <property type="entry name" value="Tetratricopeptide repeat domain"/>
    <property type="match status" value="1"/>
</dbReference>
<feature type="domain" description="AAA+ ATPase" evidence="4">
    <location>
        <begin position="157"/>
        <end position="294"/>
    </location>
</feature>
<dbReference type="SUPFAM" id="SSF52540">
    <property type="entry name" value="P-loop containing nucleoside triphosphate hydrolases"/>
    <property type="match status" value="1"/>
</dbReference>
<dbReference type="PANTHER" id="PTHR23077">
    <property type="entry name" value="AAA-FAMILY ATPASE"/>
    <property type="match status" value="1"/>
</dbReference>